<evidence type="ECO:0000313" key="6">
    <source>
        <dbReference type="EMBL" id="TDW01312.1"/>
    </source>
</evidence>
<evidence type="ECO:0000259" key="4">
    <source>
        <dbReference type="SMART" id="SM00838"/>
    </source>
</evidence>
<dbReference type="Gene3D" id="2.40.30.10">
    <property type="entry name" value="Translation factors"/>
    <property type="match status" value="1"/>
</dbReference>
<evidence type="ECO:0000256" key="3">
    <source>
        <dbReference type="ARBA" id="ARBA00023134"/>
    </source>
</evidence>
<evidence type="ECO:0000259" key="5">
    <source>
        <dbReference type="SMART" id="SM00889"/>
    </source>
</evidence>
<dbReference type="GO" id="GO:0003746">
    <property type="term" value="F:translation elongation factor activity"/>
    <property type="evidence" value="ECO:0007669"/>
    <property type="project" value="UniProtKB-KW"/>
</dbReference>
<organism evidence="6 7">
    <name type="scientific">Halanaerobium saccharolyticum</name>
    <dbReference type="NCBI Taxonomy" id="43595"/>
    <lineage>
        <taxon>Bacteria</taxon>
        <taxon>Bacillati</taxon>
        <taxon>Bacillota</taxon>
        <taxon>Clostridia</taxon>
        <taxon>Halanaerobiales</taxon>
        <taxon>Halanaerobiaceae</taxon>
        <taxon>Halanaerobium</taxon>
    </lineage>
</organism>
<dbReference type="Gene3D" id="3.30.70.240">
    <property type="match status" value="1"/>
</dbReference>
<keyword evidence="6" id="KW-0251">Elongation factor</keyword>
<gene>
    <name evidence="6" type="ORF">C8C77_1211</name>
</gene>
<dbReference type="InterPro" id="IPR000640">
    <property type="entry name" value="EFG_V-like"/>
</dbReference>
<keyword evidence="2" id="KW-0648">Protein biosynthesis</keyword>
<dbReference type="GO" id="GO:0005525">
    <property type="term" value="F:GTP binding"/>
    <property type="evidence" value="ECO:0007669"/>
    <property type="project" value="UniProtKB-KW"/>
</dbReference>
<dbReference type="Pfam" id="PF03764">
    <property type="entry name" value="EFG_IV"/>
    <property type="match status" value="1"/>
</dbReference>
<accession>A0A4R7YYQ3</accession>
<dbReference type="EMBL" id="SODA01000021">
    <property type="protein sequence ID" value="TDW01312.1"/>
    <property type="molecule type" value="Genomic_DNA"/>
</dbReference>
<feature type="domain" description="Translation elongation factor EFG/EF2" evidence="5">
    <location>
        <begin position="161"/>
        <end position="277"/>
    </location>
</feature>
<dbReference type="SUPFAM" id="SSF54211">
    <property type="entry name" value="Ribosomal protein S5 domain 2-like"/>
    <property type="match status" value="1"/>
</dbReference>
<comment type="caution">
    <text evidence="6">The sequence shown here is derived from an EMBL/GenBank/DDBJ whole genome shotgun (WGS) entry which is preliminary data.</text>
</comment>
<dbReference type="Pfam" id="PF00679">
    <property type="entry name" value="EFG_C"/>
    <property type="match status" value="1"/>
</dbReference>
<dbReference type="AlphaFoldDB" id="A0A4R7YYQ3"/>
<dbReference type="InterPro" id="IPR035650">
    <property type="entry name" value="Tet_C"/>
</dbReference>
<protein>
    <submittedName>
        <fullName evidence="6">Elongation factor G-like protein</fullName>
    </submittedName>
</protein>
<dbReference type="PANTHER" id="PTHR43261:SF1">
    <property type="entry name" value="RIBOSOME-RELEASING FACTOR 2, MITOCHONDRIAL"/>
    <property type="match status" value="1"/>
</dbReference>
<keyword evidence="3" id="KW-0342">GTP-binding</keyword>
<dbReference type="OrthoDB" id="9801472at2"/>
<proteinExistence type="predicted"/>
<dbReference type="CDD" id="cd03711">
    <property type="entry name" value="Tet_C"/>
    <property type="match status" value="1"/>
</dbReference>
<dbReference type="InterPro" id="IPR035647">
    <property type="entry name" value="EFG_III/V"/>
</dbReference>
<keyword evidence="1" id="KW-0547">Nucleotide-binding</keyword>
<dbReference type="SMART" id="SM00838">
    <property type="entry name" value="EFG_C"/>
    <property type="match status" value="1"/>
</dbReference>
<sequence>MIIKRKIFIAGSGSALNDQGVKEFFDQLALLTDRVCSAQNGQKLQALLYKISHDQDNNRVSHIKVVNGSLKVREELEYEIDQKYITEKITELRIYNGQDYHNVNQVKAGEIAGVLGLSKVGAGTAFGELDSLKSDQHQTALKSKVIYDKEVNTRSLLKSFKILDAEDPSLEVGWNSKTEEIQINVIGTIQLEILKSLIKERFNFENRASTDDLNRGLQNLVKQHILEREHRGILTGSPLTDLKIILLTGKSHNKHTSGGDFKEATYRALRQGLEKSKNILLEPFYEFKIKINLDYLGRVISDIEKAKGSFEPPDVSGEQAVIRGQAPAATFMDYPLELRAFTGGKGIINFKFGGYDLCHNSEQIIKESNYNKNKDGEYSSSSIFCSRGKGYTVPWDQAESKMHCL</sequence>
<dbReference type="InterPro" id="IPR009000">
    <property type="entry name" value="Transl_B-barrel_sf"/>
</dbReference>
<dbReference type="SUPFAM" id="SSF54980">
    <property type="entry name" value="EF-G C-terminal domain-like"/>
    <property type="match status" value="2"/>
</dbReference>
<dbReference type="PANTHER" id="PTHR43261">
    <property type="entry name" value="TRANSLATION ELONGATION FACTOR G-RELATED"/>
    <property type="match status" value="1"/>
</dbReference>
<dbReference type="Proteomes" id="UP000294697">
    <property type="component" value="Unassembled WGS sequence"/>
</dbReference>
<reference evidence="6 7" key="1">
    <citation type="submission" date="2019-03" db="EMBL/GenBank/DDBJ databases">
        <title>Subsurface microbial communities from deep shales in Ohio and West Virginia, USA.</title>
        <authorList>
            <person name="Wrighton K."/>
        </authorList>
    </citation>
    <scope>NUCLEOTIDE SEQUENCE [LARGE SCALE GENOMIC DNA]</scope>
    <source>
        <strain evidence="6 7">MSL9.2</strain>
    </source>
</reference>
<feature type="domain" description="Elongation factor EFG" evidence="4">
    <location>
        <begin position="279"/>
        <end position="364"/>
    </location>
</feature>
<evidence type="ECO:0000256" key="2">
    <source>
        <dbReference type="ARBA" id="ARBA00022917"/>
    </source>
</evidence>
<name>A0A4R7YYQ3_9FIRM</name>
<dbReference type="Gene3D" id="3.30.230.10">
    <property type="match status" value="1"/>
</dbReference>
<dbReference type="SMART" id="SM00889">
    <property type="entry name" value="EFG_IV"/>
    <property type="match status" value="1"/>
</dbReference>
<dbReference type="InterPro" id="IPR014721">
    <property type="entry name" value="Ribsml_uS5_D2-typ_fold_subgr"/>
</dbReference>
<dbReference type="GO" id="GO:0032790">
    <property type="term" value="P:ribosome disassembly"/>
    <property type="evidence" value="ECO:0007669"/>
    <property type="project" value="TreeGrafter"/>
</dbReference>
<dbReference type="SUPFAM" id="SSF50447">
    <property type="entry name" value="Translation proteins"/>
    <property type="match status" value="1"/>
</dbReference>
<evidence type="ECO:0000313" key="7">
    <source>
        <dbReference type="Proteomes" id="UP000294697"/>
    </source>
</evidence>
<dbReference type="RefSeq" id="WP_111572821.1">
    <property type="nucleotide sequence ID" value="NZ_QLME01000020.1"/>
</dbReference>
<dbReference type="InterPro" id="IPR020568">
    <property type="entry name" value="Ribosomal_Su5_D2-typ_SF"/>
</dbReference>
<evidence type="ECO:0000256" key="1">
    <source>
        <dbReference type="ARBA" id="ARBA00022741"/>
    </source>
</evidence>
<dbReference type="InterPro" id="IPR005517">
    <property type="entry name" value="Transl_elong_EFG/EF2_IV"/>
</dbReference>